<evidence type="ECO:0000256" key="1">
    <source>
        <dbReference type="ARBA" id="ARBA00002329"/>
    </source>
</evidence>
<dbReference type="GO" id="GO:0005524">
    <property type="term" value="F:ATP binding"/>
    <property type="evidence" value="ECO:0007669"/>
    <property type="project" value="UniProtKB-KW"/>
</dbReference>
<evidence type="ECO:0000256" key="2">
    <source>
        <dbReference type="ARBA" id="ARBA00004474"/>
    </source>
</evidence>
<dbReference type="PANTHER" id="PTHR33078">
    <property type="entry name" value="PROTEIN YCF2-RELATED"/>
    <property type="match status" value="1"/>
</dbReference>
<proteinExistence type="inferred from homology"/>
<keyword evidence="5" id="KW-0547">Nucleotide-binding</keyword>
<evidence type="ECO:0000256" key="4">
    <source>
        <dbReference type="ARBA" id="ARBA00022640"/>
    </source>
</evidence>
<dbReference type="Proteomes" id="UP000008810">
    <property type="component" value="Chromosome 3"/>
</dbReference>
<keyword evidence="9" id="KW-1185">Reference proteome</keyword>
<reference evidence="7 8" key="1">
    <citation type="journal article" date="2010" name="Nature">
        <title>Genome sequencing and analysis of the model grass Brachypodium distachyon.</title>
        <authorList>
            <consortium name="International Brachypodium Initiative"/>
        </authorList>
    </citation>
    <scope>NUCLEOTIDE SEQUENCE [LARGE SCALE GENOMIC DNA]</scope>
    <source>
        <strain evidence="7 8">Bd21</strain>
    </source>
</reference>
<comment type="similarity">
    <text evidence="3">Belongs to the Ycf2 family.</text>
</comment>
<protein>
    <recommendedName>
        <fullName evidence="10">Ycf2</fullName>
    </recommendedName>
</protein>
<comment type="function">
    <text evidence="1">Probable ATPase of unknown function. Its presence in a non-photosynthetic plant (Epifagus virginiana) and experiments in tobacco indicate that it has an essential function which is probably not related to photosynthesis.</text>
</comment>
<dbReference type="STRING" id="15368.A0A2K2CZI0"/>
<dbReference type="InParanoid" id="A0A2K2CZI0"/>
<evidence type="ECO:0000313" key="8">
    <source>
        <dbReference type="EnsemblPlants" id="PNT67433"/>
    </source>
</evidence>
<dbReference type="OrthoDB" id="652494at2759"/>
<evidence type="ECO:0000256" key="3">
    <source>
        <dbReference type="ARBA" id="ARBA00009361"/>
    </source>
</evidence>
<comment type="subcellular location">
    <subcellularLocation>
        <location evidence="2">Plastid</location>
    </subcellularLocation>
</comment>
<dbReference type="Gramene" id="PNT67433">
    <property type="protein sequence ID" value="PNT67433"/>
    <property type="gene ID" value="BRADI_3g27342v3"/>
</dbReference>
<name>A0A2K2CZI0_BRADI</name>
<gene>
    <name evidence="7" type="ORF">BRADI_3g27342v3</name>
</gene>
<reference evidence="8" key="3">
    <citation type="submission" date="2018-08" db="UniProtKB">
        <authorList>
            <consortium name="EnsemblPlants"/>
        </authorList>
    </citation>
    <scope>IDENTIFICATION</scope>
    <source>
        <strain evidence="8">cv. Bd21</strain>
    </source>
</reference>
<accession>A0A2K2CZI0</accession>
<evidence type="ECO:0000256" key="5">
    <source>
        <dbReference type="ARBA" id="ARBA00022741"/>
    </source>
</evidence>
<organism evidence="7">
    <name type="scientific">Brachypodium distachyon</name>
    <name type="common">Purple false brome</name>
    <name type="synonym">Trachynia distachya</name>
    <dbReference type="NCBI Taxonomy" id="15368"/>
    <lineage>
        <taxon>Eukaryota</taxon>
        <taxon>Viridiplantae</taxon>
        <taxon>Streptophyta</taxon>
        <taxon>Embryophyta</taxon>
        <taxon>Tracheophyta</taxon>
        <taxon>Spermatophyta</taxon>
        <taxon>Magnoliopsida</taxon>
        <taxon>Liliopsida</taxon>
        <taxon>Poales</taxon>
        <taxon>Poaceae</taxon>
        <taxon>BOP clade</taxon>
        <taxon>Pooideae</taxon>
        <taxon>Stipodae</taxon>
        <taxon>Brachypodieae</taxon>
        <taxon>Brachypodium</taxon>
    </lineage>
</organism>
<dbReference type="AlphaFoldDB" id="A0A2K2CZI0"/>
<keyword evidence="6" id="KW-0067">ATP-binding</keyword>
<dbReference type="EnsemblPlants" id="PNT67433">
    <property type="protein sequence ID" value="PNT67433"/>
    <property type="gene ID" value="BRADI_3g27342v3"/>
</dbReference>
<sequence length="292" mass="33215">MNYEFNRSSLAERRIFLAHYQTITYSQTSCGANRFHLPSHGKPFSFRLALSGILVIGSIRTGRSYLVKYLTKNYDFPFIKVRGLLIPRERKHLFILSYTRGFYLEKTMFHTKRFGCITTSSSALDLVALSNEALSISIPHKKSIIEKNTIRLTLHRQTCGLRAKVRSARDHGTFFYRIGGALVQNRLISNNPIESIYLYKETIMSGSGFFFGQKVLRTWNEHEEITRLLSLLRFYGGPAAQDLWSSPGTDEKKWIASYGLAQNDSSLSIVHGLLEVEGALVQSLPTEKDCSQ</sequence>
<dbReference type="EMBL" id="CM000882">
    <property type="protein sequence ID" value="PNT67433.1"/>
    <property type="molecule type" value="Genomic_DNA"/>
</dbReference>
<evidence type="ECO:0000313" key="7">
    <source>
        <dbReference type="EMBL" id="PNT67433.1"/>
    </source>
</evidence>
<evidence type="ECO:0000313" key="9">
    <source>
        <dbReference type="Proteomes" id="UP000008810"/>
    </source>
</evidence>
<dbReference type="GO" id="GO:0009536">
    <property type="term" value="C:plastid"/>
    <property type="evidence" value="ECO:0007669"/>
    <property type="project" value="UniProtKB-SubCell"/>
</dbReference>
<keyword evidence="4" id="KW-0934">Plastid</keyword>
<feature type="non-terminal residue" evidence="7">
    <location>
        <position position="292"/>
    </location>
</feature>
<reference evidence="7" key="2">
    <citation type="submission" date="2017-06" db="EMBL/GenBank/DDBJ databases">
        <title>WGS assembly of Brachypodium distachyon.</title>
        <authorList>
            <consortium name="The International Brachypodium Initiative"/>
            <person name="Lucas S."/>
            <person name="Harmon-Smith M."/>
            <person name="Lail K."/>
            <person name="Tice H."/>
            <person name="Grimwood J."/>
            <person name="Bruce D."/>
            <person name="Barry K."/>
            <person name="Shu S."/>
            <person name="Lindquist E."/>
            <person name="Wang M."/>
            <person name="Pitluck S."/>
            <person name="Vogel J.P."/>
            <person name="Garvin D.F."/>
            <person name="Mockler T.C."/>
            <person name="Schmutz J."/>
            <person name="Rokhsar D."/>
            <person name="Bevan M.W."/>
        </authorList>
    </citation>
    <scope>NUCLEOTIDE SEQUENCE</scope>
    <source>
        <strain evidence="7">Bd21</strain>
    </source>
</reference>
<evidence type="ECO:0000256" key="6">
    <source>
        <dbReference type="ARBA" id="ARBA00022840"/>
    </source>
</evidence>
<dbReference type="PANTHER" id="PTHR33078:SF102">
    <property type="entry name" value="YCF2"/>
    <property type="match status" value="1"/>
</dbReference>
<evidence type="ECO:0008006" key="10">
    <source>
        <dbReference type="Google" id="ProtNLM"/>
    </source>
</evidence>